<dbReference type="GO" id="GO:0045943">
    <property type="term" value="P:positive regulation of transcription by RNA polymerase I"/>
    <property type="evidence" value="ECO:0007669"/>
    <property type="project" value="TreeGrafter"/>
</dbReference>
<dbReference type="InterPro" id="IPR036322">
    <property type="entry name" value="WD40_repeat_dom_sf"/>
</dbReference>
<feature type="domain" description="U3 small nucleolar RNA-associated protein 15 C-terminal" evidence="8">
    <location>
        <begin position="376"/>
        <end position="518"/>
    </location>
</feature>
<comment type="caution">
    <text evidence="9">The sequence shown here is derived from an EMBL/GenBank/DDBJ whole genome shotgun (WGS) entry which is preliminary data.</text>
</comment>
<keyword evidence="5" id="KW-0539">Nucleus</keyword>
<dbReference type="Pfam" id="PF09384">
    <property type="entry name" value="UTP15_C"/>
    <property type="match status" value="1"/>
</dbReference>
<reference evidence="9" key="1">
    <citation type="submission" date="2021-08" db="EMBL/GenBank/DDBJ databases">
        <title>WGS assembly of Ceratopteris richardii.</title>
        <authorList>
            <person name="Marchant D.B."/>
            <person name="Chen G."/>
            <person name="Jenkins J."/>
            <person name="Shu S."/>
            <person name="Leebens-Mack J."/>
            <person name="Grimwood J."/>
            <person name="Schmutz J."/>
            <person name="Soltis P."/>
            <person name="Soltis D."/>
            <person name="Chen Z.-H."/>
        </authorList>
    </citation>
    <scope>NUCLEOTIDE SEQUENCE</scope>
    <source>
        <strain evidence="9">Whitten #5841</strain>
        <tissue evidence="9">Leaf</tissue>
    </source>
</reference>
<dbReference type="InterPro" id="IPR015943">
    <property type="entry name" value="WD40/YVTN_repeat-like_dom_sf"/>
</dbReference>
<evidence type="ECO:0000313" key="9">
    <source>
        <dbReference type="EMBL" id="KAH7423107.1"/>
    </source>
</evidence>
<feature type="region of interest" description="Disordered" evidence="7">
    <location>
        <begin position="1"/>
        <end position="24"/>
    </location>
</feature>
<protein>
    <recommendedName>
        <fullName evidence="8">U3 small nucleolar RNA-associated protein 15 C-terminal domain-containing protein</fullName>
    </recommendedName>
</protein>
<dbReference type="SMART" id="SM00320">
    <property type="entry name" value="WD40"/>
    <property type="match status" value="7"/>
</dbReference>
<dbReference type="FunFam" id="2.130.10.10:FF:001192">
    <property type="entry name" value="Protein SLOW WALKER 1"/>
    <property type="match status" value="1"/>
</dbReference>
<dbReference type="EMBL" id="CM035417">
    <property type="protein sequence ID" value="KAH7423107.1"/>
    <property type="molecule type" value="Genomic_DNA"/>
</dbReference>
<dbReference type="Gene3D" id="2.130.10.10">
    <property type="entry name" value="YVTN repeat-like/Quinoprotein amine dehydrogenase"/>
    <property type="match status" value="2"/>
</dbReference>
<dbReference type="PROSITE" id="PS50082">
    <property type="entry name" value="WD_REPEATS_2"/>
    <property type="match status" value="2"/>
</dbReference>
<evidence type="ECO:0000256" key="1">
    <source>
        <dbReference type="ARBA" id="ARBA00004604"/>
    </source>
</evidence>
<dbReference type="CDD" id="cd00200">
    <property type="entry name" value="WD40"/>
    <property type="match status" value="1"/>
</dbReference>
<dbReference type="OMA" id="ATYQVVH"/>
<dbReference type="GO" id="GO:0005730">
    <property type="term" value="C:nucleolus"/>
    <property type="evidence" value="ECO:0007669"/>
    <property type="project" value="UniProtKB-SubCell"/>
</dbReference>
<evidence type="ECO:0000256" key="4">
    <source>
        <dbReference type="ARBA" id="ARBA00022737"/>
    </source>
</evidence>
<accession>A0A8T2TIE4</accession>
<keyword evidence="2" id="KW-0698">rRNA processing</keyword>
<dbReference type="AlphaFoldDB" id="A0A8T2TIE4"/>
<organism evidence="9 10">
    <name type="scientific">Ceratopteris richardii</name>
    <name type="common">Triangle waterfern</name>
    <dbReference type="NCBI Taxonomy" id="49495"/>
    <lineage>
        <taxon>Eukaryota</taxon>
        <taxon>Viridiplantae</taxon>
        <taxon>Streptophyta</taxon>
        <taxon>Embryophyta</taxon>
        <taxon>Tracheophyta</taxon>
        <taxon>Polypodiopsida</taxon>
        <taxon>Polypodiidae</taxon>
        <taxon>Polypodiales</taxon>
        <taxon>Pteridineae</taxon>
        <taxon>Pteridaceae</taxon>
        <taxon>Parkerioideae</taxon>
        <taxon>Ceratopteris</taxon>
    </lineage>
</organism>
<dbReference type="InterPro" id="IPR001680">
    <property type="entry name" value="WD40_rpt"/>
</dbReference>
<proteinExistence type="predicted"/>
<comment type="subcellular location">
    <subcellularLocation>
        <location evidence="1">Nucleus</location>
        <location evidence="1">Nucleolus</location>
    </subcellularLocation>
</comment>
<evidence type="ECO:0000256" key="7">
    <source>
        <dbReference type="SAM" id="MobiDB-lite"/>
    </source>
</evidence>
<dbReference type="Proteomes" id="UP000825935">
    <property type="component" value="Chromosome 12"/>
</dbReference>
<gene>
    <name evidence="9" type="ORF">KP509_12G039300</name>
</gene>
<evidence type="ECO:0000256" key="5">
    <source>
        <dbReference type="ARBA" id="ARBA00023242"/>
    </source>
</evidence>
<evidence type="ECO:0000256" key="2">
    <source>
        <dbReference type="ARBA" id="ARBA00022552"/>
    </source>
</evidence>
<evidence type="ECO:0000256" key="3">
    <source>
        <dbReference type="ARBA" id="ARBA00022574"/>
    </source>
</evidence>
<dbReference type="GO" id="GO:0006364">
    <property type="term" value="P:rRNA processing"/>
    <property type="evidence" value="ECO:0007669"/>
    <property type="project" value="UniProtKB-KW"/>
</dbReference>
<dbReference type="OrthoDB" id="431715at2759"/>
<feature type="repeat" description="WD" evidence="6">
    <location>
        <begin position="123"/>
        <end position="165"/>
    </location>
</feature>
<dbReference type="PRINTS" id="PR00320">
    <property type="entry name" value="GPROTEINBRPT"/>
</dbReference>
<dbReference type="PROSITE" id="PS50294">
    <property type="entry name" value="WD_REPEATS_REGION"/>
    <property type="match status" value="2"/>
</dbReference>
<name>A0A8T2TIE4_CERRI</name>
<dbReference type="Pfam" id="PF00400">
    <property type="entry name" value="WD40"/>
    <property type="match status" value="3"/>
</dbReference>
<evidence type="ECO:0000313" key="10">
    <source>
        <dbReference type="Proteomes" id="UP000825935"/>
    </source>
</evidence>
<dbReference type="InterPro" id="IPR020472">
    <property type="entry name" value="WD40_PAC1"/>
</dbReference>
<dbReference type="SUPFAM" id="SSF50978">
    <property type="entry name" value="WD40 repeat-like"/>
    <property type="match status" value="1"/>
</dbReference>
<keyword evidence="10" id="KW-1185">Reference proteome</keyword>
<keyword evidence="3 6" id="KW-0853">WD repeat</keyword>
<dbReference type="InterPro" id="IPR018983">
    <property type="entry name" value="U3_snoRNA-assocProt_15_C"/>
</dbReference>
<evidence type="ECO:0000256" key="6">
    <source>
        <dbReference type="PROSITE-ProRule" id="PRU00221"/>
    </source>
</evidence>
<evidence type="ECO:0000259" key="8">
    <source>
        <dbReference type="Pfam" id="PF09384"/>
    </source>
</evidence>
<keyword evidence="4" id="KW-0677">Repeat</keyword>
<feature type="repeat" description="WD" evidence="6">
    <location>
        <begin position="166"/>
        <end position="208"/>
    </location>
</feature>
<dbReference type="PANTHER" id="PTHR19924:SF26">
    <property type="entry name" value="U3 SMALL NUCLEOLAR RNA-ASSOCIATED PROTEIN 15 HOMOLOG"/>
    <property type="match status" value="1"/>
</dbReference>
<dbReference type="PANTHER" id="PTHR19924">
    <property type="entry name" value="UTP15 U3 SMALL NUCLEOLAR RNA-ASSOCIATED PROTEIN 15 FAMILY MEMBER"/>
    <property type="match status" value="1"/>
</dbReference>
<sequence>MAMDEKKSYNPVRPKQSPASRKPHAVESKYWKTFSTKVIEQQISAVSCTSFCPEPPHDFAVTSSTRVTIYDGKTCKVKKTISRFSDVAYSGVFRPDGKLVVAGGEMGIIQVFDMNSRLVLRQLKGHSRAVHWVQYHPSDKLHVLSGSDDSTVRWWDVPTQTEVLKLEGHTDYVRCGSANSSSADIWATGSYDHTVNLWDLRTSNAVLKLQHEKPLEDVLFFPAGGLIATAGGNVVNIWDILGGGRLLHSLSSHQKTVTCLCITPPMKAHPAENVDAERLLTGSLDGHIRVFDISDFKVVHASKYDAPILSMDLSRAMSTMVVGASDGKLFIRQKKKAAISEEDDRKDPHSVIYEPPKLETVLRPSNYRYFLRGRNEKARDGDFYVSQQQRVKLSEYDRYLRKFQYKDALQSSLKTADPTIILAVMEELIRRQGLISAVTNLDSSSLELLLQFLRRYLTLPKYSRILVPFAHKVIDKCAGDFSLSPSIVHQVAALRDKVEGELKLQEALQSLQGLIQPLLQASVR</sequence>